<organism evidence="2 3">
    <name type="scientific">Haemaphysalis longicornis</name>
    <name type="common">Bush tick</name>
    <dbReference type="NCBI Taxonomy" id="44386"/>
    <lineage>
        <taxon>Eukaryota</taxon>
        <taxon>Metazoa</taxon>
        <taxon>Ecdysozoa</taxon>
        <taxon>Arthropoda</taxon>
        <taxon>Chelicerata</taxon>
        <taxon>Arachnida</taxon>
        <taxon>Acari</taxon>
        <taxon>Parasitiformes</taxon>
        <taxon>Ixodida</taxon>
        <taxon>Ixodoidea</taxon>
        <taxon>Ixodidae</taxon>
        <taxon>Haemaphysalinae</taxon>
        <taxon>Haemaphysalis</taxon>
    </lineage>
</organism>
<feature type="compositionally biased region" description="Polar residues" evidence="1">
    <location>
        <begin position="50"/>
        <end position="73"/>
    </location>
</feature>
<dbReference type="EMBL" id="JABSTR010000006">
    <property type="protein sequence ID" value="KAH9373986.1"/>
    <property type="molecule type" value="Genomic_DNA"/>
</dbReference>
<dbReference type="AlphaFoldDB" id="A0A9J6GF14"/>
<feature type="compositionally biased region" description="Low complexity" evidence="1">
    <location>
        <begin position="1"/>
        <end position="14"/>
    </location>
</feature>
<dbReference type="SUPFAM" id="SSF52266">
    <property type="entry name" value="SGNH hydrolase"/>
    <property type="match status" value="1"/>
</dbReference>
<accession>A0A9J6GF14</accession>
<dbReference type="Proteomes" id="UP000821853">
    <property type="component" value="Chromosome 4"/>
</dbReference>
<keyword evidence="3" id="KW-1185">Reference proteome</keyword>
<dbReference type="VEuPathDB" id="VectorBase:HLOH_048796"/>
<comment type="caution">
    <text evidence="2">The sequence shown here is derived from an EMBL/GenBank/DDBJ whole genome shotgun (WGS) entry which is preliminary data.</text>
</comment>
<name>A0A9J6GF14_HAELO</name>
<feature type="compositionally biased region" description="Basic and acidic residues" evidence="1">
    <location>
        <begin position="16"/>
        <end position="30"/>
    </location>
</feature>
<evidence type="ECO:0000256" key="1">
    <source>
        <dbReference type="SAM" id="MobiDB-lite"/>
    </source>
</evidence>
<dbReference type="OrthoDB" id="6502268at2759"/>
<proteinExistence type="predicted"/>
<evidence type="ECO:0000313" key="3">
    <source>
        <dbReference type="Proteomes" id="UP000821853"/>
    </source>
</evidence>
<gene>
    <name evidence="2" type="ORF">HPB48_003980</name>
</gene>
<sequence>MSAVPQVRQVVPAQEGGKEDRKVEEEEGGKTEGSVATKVPLESRLPARGTQGQNESSNHTENAPSLQDTSPRQYESPAAVEVAKEAAEPRKGKKDHPRPTVSGPEHQQHGQKQKRPRQEGMRAHVFGDANAYAMKHAVLSMTNWDKCVQFHTRPQATLEQVCDAVEQTAEVWNKEESLVVIHAGLQDIAELGQTPEESARELKKRLSGWIEKAPHNRILIYALPETHSEEQLKTACGQWNSSVHQVCRELGLQV</sequence>
<reference evidence="2 3" key="1">
    <citation type="journal article" date="2020" name="Cell">
        <title>Large-Scale Comparative Analyses of Tick Genomes Elucidate Their Genetic Diversity and Vector Capacities.</title>
        <authorList>
            <consortium name="Tick Genome and Microbiome Consortium (TIGMIC)"/>
            <person name="Jia N."/>
            <person name="Wang J."/>
            <person name="Shi W."/>
            <person name="Du L."/>
            <person name="Sun Y."/>
            <person name="Zhan W."/>
            <person name="Jiang J.F."/>
            <person name="Wang Q."/>
            <person name="Zhang B."/>
            <person name="Ji P."/>
            <person name="Bell-Sakyi L."/>
            <person name="Cui X.M."/>
            <person name="Yuan T.T."/>
            <person name="Jiang B.G."/>
            <person name="Yang W.F."/>
            <person name="Lam T.T."/>
            <person name="Chang Q.C."/>
            <person name="Ding S.J."/>
            <person name="Wang X.J."/>
            <person name="Zhu J.G."/>
            <person name="Ruan X.D."/>
            <person name="Zhao L."/>
            <person name="Wei J.T."/>
            <person name="Ye R.Z."/>
            <person name="Que T.C."/>
            <person name="Du C.H."/>
            <person name="Zhou Y.H."/>
            <person name="Cheng J.X."/>
            <person name="Dai P.F."/>
            <person name="Guo W.B."/>
            <person name="Han X.H."/>
            <person name="Huang E.J."/>
            <person name="Li L.F."/>
            <person name="Wei W."/>
            <person name="Gao Y.C."/>
            <person name="Liu J.Z."/>
            <person name="Shao H.Z."/>
            <person name="Wang X."/>
            <person name="Wang C.C."/>
            <person name="Yang T.C."/>
            <person name="Huo Q.B."/>
            <person name="Li W."/>
            <person name="Chen H.Y."/>
            <person name="Chen S.E."/>
            <person name="Zhou L.G."/>
            <person name="Ni X.B."/>
            <person name="Tian J.H."/>
            <person name="Sheng Y."/>
            <person name="Liu T."/>
            <person name="Pan Y.S."/>
            <person name="Xia L.Y."/>
            <person name="Li J."/>
            <person name="Zhao F."/>
            <person name="Cao W.C."/>
        </authorList>
    </citation>
    <scope>NUCLEOTIDE SEQUENCE [LARGE SCALE GENOMIC DNA]</scope>
    <source>
        <strain evidence="2">HaeL-2018</strain>
    </source>
</reference>
<evidence type="ECO:0000313" key="2">
    <source>
        <dbReference type="EMBL" id="KAH9373986.1"/>
    </source>
</evidence>
<feature type="region of interest" description="Disordered" evidence="1">
    <location>
        <begin position="1"/>
        <end position="120"/>
    </location>
</feature>
<protein>
    <submittedName>
        <fullName evidence="2">Uncharacterized protein</fullName>
    </submittedName>
</protein>